<accession>A0ABT8HEI9</accession>
<comment type="similarity">
    <text evidence="1 3">Belongs to the acetaldehyde dehydrogenase family.</text>
</comment>
<evidence type="ECO:0000313" key="5">
    <source>
        <dbReference type="EMBL" id="MDN4519179.1"/>
    </source>
</evidence>
<comment type="catalytic activity">
    <reaction evidence="3">
        <text>acetaldehyde + NAD(+) + CoA = acetyl-CoA + NADH + H(+)</text>
        <dbReference type="Rhea" id="RHEA:23288"/>
        <dbReference type="ChEBI" id="CHEBI:15343"/>
        <dbReference type="ChEBI" id="CHEBI:15378"/>
        <dbReference type="ChEBI" id="CHEBI:57287"/>
        <dbReference type="ChEBI" id="CHEBI:57288"/>
        <dbReference type="ChEBI" id="CHEBI:57540"/>
        <dbReference type="ChEBI" id="CHEBI:57945"/>
        <dbReference type="EC" id="1.2.1.10"/>
    </reaction>
</comment>
<name>A0ABT8HEI9_MYCAO</name>
<dbReference type="SUPFAM" id="SSF51735">
    <property type="entry name" value="NAD(P)-binding Rossmann-fold domains"/>
    <property type="match status" value="1"/>
</dbReference>
<gene>
    <name evidence="5" type="ORF">QYF68_15330</name>
</gene>
<dbReference type="Proteomes" id="UP001172687">
    <property type="component" value="Unassembled WGS sequence"/>
</dbReference>
<keyword evidence="3" id="KW-0058">Aromatic hydrocarbons catabolism</keyword>
<keyword evidence="2 3" id="KW-0520">NAD</keyword>
<dbReference type="NCBIfam" id="TIGR03215">
    <property type="entry name" value="ac_ald_DH_ac"/>
    <property type="match status" value="1"/>
</dbReference>
<dbReference type="EMBL" id="JAUHTC010000053">
    <property type="protein sequence ID" value="MDN4519179.1"/>
    <property type="molecule type" value="Genomic_DNA"/>
</dbReference>
<dbReference type="InterPro" id="IPR003361">
    <property type="entry name" value="Acetaldehyde_dehydrogenase"/>
</dbReference>
<protein>
    <recommendedName>
        <fullName evidence="3">Acetaldehyde dehydrogenase</fullName>
        <ecNumber evidence="3">1.2.1.10</ecNumber>
    </recommendedName>
    <alternativeName>
        <fullName evidence="3">Acetaldehyde dehydrogenase [acetylating]</fullName>
    </alternativeName>
</protein>
<organism evidence="5 6">
    <name type="scientific">Mycolicibacterium austroafricanum</name>
    <name type="common">Mycobacterium austroafricanum</name>
    <dbReference type="NCBI Taxonomy" id="39687"/>
    <lineage>
        <taxon>Bacteria</taxon>
        <taxon>Bacillati</taxon>
        <taxon>Actinomycetota</taxon>
        <taxon>Actinomycetes</taxon>
        <taxon>Mycobacteriales</taxon>
        <taxon>Mycobacteriaceae</taxon>
        <taxon>Mycolicibacterium</taxon>
    </lineage>
</organism>
<dbReference type="Gene3D" id="3.40.50.720">
    <property type="entry name" value="NAD(P)-binding Rossmann-like Domain"/>
    <property type="match status" value="1"/>
</dbReference>
<dbReference type="SUPFAM" id="SSF55347">
    <property type="entry name" value="Glyceraldehyde-3-phosphate dehydrogenase-like, C-terminal domain"/>
    <property type="match status" value="1"/>
</dbReference>
<dbReference type="Gene3D" id="3.30.360.10">
    <property type="entry name" value="Dihydrodipicolinate Reductase, domain 2"/>
    <property type="match status" value="1"/>
</dbReference>
<dbReference type="NCBIfam" id="NF006157">
    <property type="entry name" value="PRK08300.1"/>
    <property type="match status" value="1"/>
</dbReference>
<dbReference type="EC" id="1.2.1.10" evidence="3"/>
<evidence type="ECO:0000256" key="1">
    <source>
        <dbReference type="ARBA" id="ARBA00009244"/>
    </source>
</evidence>
<dbReference type="PIRSF" id="PIRSF015689">
    <property type="entry name" value="Actaldh_dh_actl"/>
    <property type="match status" value="1"/>
</dbReference>
<dbReference type="Pfam" id="PF09290">
    <property type="entry name" value="AcetDehyd-dimer"/>
    <property type="match status" value="1"/>
</dbReference>
<dbReference type="RefSeq" id="WP_208674816.1">
    <property type="nucleotide sequence ID" value="NZ_CP070380.1"/>
</dbReference>
<proteinExistence type="inferred from homology"/>
<evidence type="ECO:0000259" key="4">
    <source>
        <dbReference type="SMART" id="SM00859"/>
    </source>
</evidence>
<dbReference type="CDD" id="cd23933">
    <property type="entry name" value="ALDH_C"/>
    <property type="match status" value="1"/>
</dbReference>
<dbReference type="HAMAP" id="MF_01657">
    <property type="entry name" value="Ac_ald_DH_ac"/>
    <property type="match status" value="1"/>
</dbReference>
<comment type="caution">
    <text evidence="3">Lacks conserved residue(s) required for the propagation of feature annotation.</text>
</comment>
<evidence type="ECO:0000256" key="2">
    <source>
        <dbReference type="ARBA" id="ARBA00023027"/>
    </source>
</evidence>
<feature type="binding site" evidence="3">
    <location>
        <begin position="14"/>
        <end position="17"/>
    </location>
    <ligand>
        <name>NAD(+)</name>
        <dbReference type="ChEBI" id="CHEBI:57540"/>
    </ligand>
</feature>
<dbReference type="SMART" id="SM00859">
    <property type="entry name" value="Semialdhyde_dh"/>
    <property type="match status" value="1"/>
</dbReference>
<sequence length="318" mass="32770">MTPTVKCPVAILGSGDVGTDLMMKILRSDGPLTVGALVGLDPEPGGLARAERLGVPTSPAGIDGLPAMPEFGDIGIVFDATPAGAPRVNRAELEKAGVCVLDLNPAVVGPHCVPAVNLEDHLDTPNLNLVTGAGQATVPIVAAVGRVGAVSYAETVTSVAAKSADPATRATIDESIETTAAALRTVGGARRARAIFIINPADPPILMRNTVYCLVDGDVPRGDIEQSIAAMVDRVTSYVPGYRLKQRVQFETFTATDPLHIPETGGFTGTRVTVLVEVTAGEPHLPGYAGNLEMMTSAAKAAAERIALHRSRTAGAAT</sequence>
<dbReference type="InterPro" id="IPR036291">
    <property type="entry name" value="NAD(P)-bd_dom_sf"/>
</dbReference>
<evidence type="ECO:0000256" key="3">
    <source>
        <dbReference type="HAMAP-Rule" id="MF_01657"/>
    </source>
</evidence>
<feature type="binding site" evidence="3">
    <location>
        <position position="291"/>
    </location>
    <ligand>
        <name>NAD(+)</name>
        <dbReference type="ChEBI" id="CHEBI:57540"/>
    </ligand>
</feature>
<evidence type="ECO:0000313" key="6">
    <source>
        <dbReference type="Proteomes" id="UP001172687"/>
    </source>
</evidence>
<dbReference type="GO" id="GO:0008774">
    <property type="term" value="F:acetaldehyde dehydrogenase (acetylating) activity"/>
    <property type="evidence" value="ECO:0007669"/>
    <property type="project" value="UniProtKB-EC"/>
</dbReference>
<keyword evidence="3 5" id="KW-0560">Oxidoreductase</keyword>
<reference evidence="5" key="1">
    <citation type="submission" date="2023-07" db="EMBL/GenBank/DDBJ databases">
        <title>Degradation of tert-butanol by M. austroafricanum TBA100.</title>
        <authorList>
            <person name="Helbich S."/>
            <person name="Vainshtein Y."/>
        </authorList>
    </citation>
    <scope>NUCLEOTIDE SEQUENCE</scope>
    <source>
        <strain evidence="5">TBA100</strain>
    </source>
</reference>
<feature type="domain" description="Semialdehyde dehydrogenase NAD-binding" evidence="4">
    <location>
        <begin position="8"/>
        <end position="124"/>
    </location>
</feature>
<keyword evidence="6" id="KW-1185">Reference proteome</keyword>
<dbReference type="InterPro" id="IPR015426">
    <property type="entry name" value="Acetylaldehyde_DH_C"/>
</dbReference>
<comment type="caution">
    <text evidence="5">The sequence shown here is derived from an EMBL/GenBank/DDBJ whole genome shotgun (WGS) entry which is preliminary data.</text>
</comment>
<dbReference type="InterPro" id="IPR000534">
    <property type="entry name" value="Semialdehyde_DH_NAD-bd"/>
</dbReference>